<keyword evidence="5" id="KW-0813">Transport</keyword>
<evidence type="ECO:0000256" key="6">
    <source>
        <dbReference type="ARBA" id="ARBA00022490"/>
    </source>
</evidence>
<proteinExistence type="inferred from homology"/>
<dbReference type="GO" id="GO:0044781">
    <property type="term" value="P:bacterial-type flagellum organization"/>
    <property type="evidence" value="ECO:0007669"/>
    <property type="project" value="UniProtKB-KW"/>
</dbReference>
<feature type="domain" description="Flagellar assembly protein FliH/Type III secretion system HrpE" evidence="14">
    <location>
        <begin position="103"/>
        <end position="222"/>
    </location>
</feature>
<feature type="compositionally biased region" description="Acidic residues" evidence="13">
    <location>
        <begin position="305"/>
        <end position="318"/>
    </location>
</feature>
<evidence type="ECO:0000256" key="11">
    <source>
        <dbReference type="ARBA" id="ARBA00040494"/>
    </source>
</evidence>
<keyword evidence="6" id="KW-0963">Cytoplasm</keyword>
<comment type="similarity">
    <text evidence="10">Belongs to the SctL stator family.</text>
</comment>
<dbReference type="RefSeq" id="WP_092745236.1">
    <property type="nucleotide sequence ID" value="NZ_FMZC01000013.1"/>
</dbReference>
<evidence type="ECO:0000256" key="4">
    <source>
        <dbReference type="ARBA" id="ARBA00016507"/>
    </source>
</evidence>
<feature type="region of interest" description="Disordered" evidence="13">
    <location>
        <begin position="274"/>
        <end position="359"/>
    </location>
</feature>
<dbReference type="Proteomes" id="UP000198781">
    <property type="component" value="Unassembled WGS sequence"/>
</dbReference>
<evidence type="ECO:0000256" key="2">
    <source>
        <dbReference type="ARBA" id="ARBA00004496"/>
    </source>
</evidence>
<evidence type="ECO:0000259" key="14">
    <source>
        <dbReference type="Pfam" id="PF02108"/>
    </source>
</evidence>
<evidence type="ECO:0000313" key="15">
    <source>
        <dbReference type="EMBL" id="SDE21135.1"/>
    </source>
</evidence>
<dbReference type="PANTHER" id="PTHR34982:SF1">
    <property type="entry name" value="FLAGELLAR ASSEMBLY PROTEIN FLIH"/>
    <property type="match status" value="1"/>
</dbReference>
<dbReference type="GO" id="GO:0030254">
    <property type="term" value="P:protein secretion by the type III secretion system"/>
    <property type="evidence" value="ECO:0007669"/>
    <property type="project" value="InterPro"/>
</dbReference>
<protein>
    <recommendedName>
        <fullName evidence="4">Flagellar assembly protein FliH</fullName>
    </recommendedName>
    <alternativeName>
        <fullName evidence="11">Type 3 secretion system stator protein</fullName>
    </alternativeName>
</protein>
<dbReference type="InterPro" id="IPR012842">
    <property type="entry name" value="T3SS_SctL/SctL2"/>
</dbReference>
<evidence type="ECO:0000256" key="3">
    <source>
        <dbReference type="ARBA" id="ARBA00006602"/>
    </source>
</evidence>
<dbReference type="EMBL" id="FMZC01000013">
    <property type="protein sequence ID" value="SDE21135.1"/>
    <property type="molecule type" value="Genomic_DNA"/>
</dbReference>
<keyword evidence="16" id="KW-1185">Reference proteome</keyword>
<reference evidence="15 16" key="1">
    <citation type="submission" date="2016-10" db="EMBL/GenBank/DDBJ databases">
        <authorList>
            <person name="de Groot N.N."/>
        </authorList>
    </citation>
    <scope>NUCLEOTIDE SEQUENCE [LARGE SCALE GENOMIC DNA]</scope>
    <source>
        <strain evidence="15 16">DSM 16619</strain>
    </source>
</reference>
<dbReference type="Pfam" id="PF02108">
    <property type="entry name" value="FliH"/>
    <property type="match status" value="1"/>
</dbReference>
<comment type="function">
    <text evidence="1">Needed for flagellar regrowth and assembly.</text>
</comment>
<name>A0A1G7B4I1_9BURK</name>
<feature type="compositionally biased region" description="Acidic residues" evidence="13">
    <location>
        <begin position="274"/>
        <end position="291"/>
    </location>
</feature>
<dbReference type="AlphaFoldDB" id="A0A1G7B4I1"/>
<dbReference type="OrthoDB" id="6008834at2"/>
<comment type="subcellular location">
    <subcellularLocation>
        <location evidence="2">Cytoplasm</location>
    </subcellularLocation>
</comment>
<evidence type="ECO:0000256" key="7">
    <source>
        <dbReference type="ARBA" id="ARBA00022795"/>
    </source>
</evidence>
<dbReference type="InterPro" id="IPR051472">
    <property type="entry name" value="T3SS_Stator/FliH"/>
</dbReference>
<dbReference type="InterPro" id="IPR018035">
    <property type="entry name" value="Flagellar_FliH/T3SS_HrpE"/>
</dbReference>
<dbReference type="PANTHER" id="PTHR34982">
    <property type="entry name" value="YOP PROTEINS TRANSLOCATION PROTEIN L"/>
    <property type="match status" value="1"/>
</dbReference>
<evidence type="ECO:0000256" key="12">
    <source>
        <dbReference type="SAM" id="Coils"/>
    </source>
</evidence>
<evidence type="ECO:0000256" key="5">
    <source>
        <dbReference type="ARBA" id="ARBA00022448"/>
    </source>
</evidence>
<evidence type="ECO:0000313" key="16">
    <source>
        <dbReference type="Proteomes" id="UP000198781"/>
    </source>
</evidence>
<comment type="similarity">
    <text evidence="3">Belongs to the FliH family.</text>
</comment>
<gene>
    <name evidence="15" type="ORF">SAMN05192589_113149</name>
</gene>
<accession>A0A1G7B4I1</accession>
<evidence type="ECO:0000256" key="8">
    <source>
        <dbReference type="ARBA" id="ARBA00022927"/>
    </source>
</evidence>
<evidence type="ECO:0000256" key="10">
    <source>
        <dbReference type="ARBA" id="ARBA00024335"/>
    </source>
</evidence>
<evidence type="ECO:0000256" key="1">
    <source>
        <dbReference type="ARBA" id="ARBA00003041"/>
    </source>
</evidence>
<feature type="coiled-coil region" evidence="12">
    <location>
        <begin position="42"/>
        <end position="91"/>
    </location>
</feature>
<feature type="compositionally biased region" description="Basic and acidic residues" evidence="13">
    <location>
        <begin position="350"/>
        <end position="359"/>
    </location>
</feature>
<keyword evidence="8" id="KW-0653">Protein transport</keyword>
<dbReference type="STRING" id="187868.SAMN05192589_113149"/>
<keyword evidence="7" id="KW-1005">Bacterial flagellum biogenesis</keyword>
<organism evidence="15 16">
    <name type="scientific">Paracidovorax valerianellae</name>
    <dbReference type="NCBI Taxonomy" id="187868"/>
    <lineage>
        <taxon>Bacteria</taxon>
        <taxon>Pseudomonadati</taxon>
        <taxon>Pseudomonadota</taxon>
        <taxon>Betaproteobacteria</taxon>
        <taxon>Burkholderiales</taxon>
        <taxon>Comamonadaceae</taxon>
        <taxon>Paracidovorax</taxon>
    </lineage>
</organism>
<evidence type="ECO:0000256" key="9">
    <source>
        <dbReference type="ARBA" id="ARBA00023225"/>
    </source>
</evidence>
<evidence type="ECO:0000256" key="13">
    <source>
        <dbReference type="SAM" id="MobiDB-lite"/>
    </source>
</evidence>
<sequence>MLIWSHPNGAHLRTNDGIVRAHEIPTVTGVLGLLENVRTECAAIRQEALDEARNTAEAAERSAESLLQAARDAAQAMVEQAREEAAAEREQGHDHGEREAAARWHGRFAQLKATHEDAWHAMDTKLAGVVALAVERIVHSASREALFQRALLTVKDALRQAGTAVLRVHPDEAPAAHTAIAAAAAGPNEPQVRIETDASLEPGTCIFESDMGRLDTSLHVQLAGVRSALERATRLAMANASPEASAAPDPEELEFDFAEQDEPPMAEEYDELPELDVPQEADSTQEDEGPWPDEPQGPMSRTEPETDLDPDPDLDLEAEATPATWFSSVVPMDGDTTDWFESLDPMNTPVHDDEEMHHA</sequence>
<keyword evidence="9" id="KW-1006">Bacterial flagellum protein export</keyword>
<dbReference type="GO" id="GO:0005829">
    <property type="term" value="C:cytosol"/>
    <property type="evidence" value="ECO:0007669"/>
    <property type="project" value="TreeGrafter"/>
</dbReference>
<keyword evidence="12" id="KW-0175">Coiled coil</keyword>
<dbReference type="NCBIfam" id="TIGR02499">
    <property type="entry name" value="HrpE_YscL_not"/>
    <property type="match status" value="1"/>
</dbReference>